<keyword evidence="5" id="KW-0472">Membrane</keyword>
<dbReference type="PROSITE" id="PS50076">
    <property type="entry name" value="DNAJ_2"/>
    <property type="match status" value="1"/>
</dbReference>
<dbReference type="SUPFAM" id="SSF46565">
    <property type="entry name" value="Chaperone J-domain"/>
    <property type="match status" value="1"/>
</dbReference>
<name>A0A1W0WHT2_HYPEX</name>
<evidence type="ECO:0000256" key="6">
    <source>
        <dbReference type="SAM" id="MobiDB-lite"/>
    </source>
</evidence>
<dbReference type="Pfam" id="PF09320">
    <property type="entry name" value="DUF1977"/>
    <property type="match status" value="1"/>
</dbReference>
<dbReference type="PRINTS" id="PR00625">
    <property type="entry name" value="JDOMAIN"/>
</dbReference>
<accession>A0A1W0WHT2</accession>
<dbReference type="InterPro" id="IPR036869">
    <property type="entry name" value="J_dom_sf"/>
</dbReference>
<evidence type="ECO:0000256" key="2">
    <source>
        <dbReference type="ARBA" id="ARBA00022692"/>
    </source>
</evidence>
<feature type="region of interest" description="Disordered" evidence="6">
    <location>
        <begin position="46"/>
        <end position="115"/>
    </location>
</feature>
<dbReference type="GO" id="GO:0005789">
    <property type="term" value="C:endoplasmic reticulum membrane"/>
    <property type="evidence" value="ECO:0007669"/>
    <property type="project" value="UniProtKB-SubCell"/>
</dbReference>
<dbReference type="OrthoDB" id="442087at2759"/>
<reference evidence="9" key="1">
    <citation type="submission" date="2017-01" db="EMBL/GenBank/DDBJ databases">
        <title>Comparative genomics of anhydrobiosis in the tardigrade Hypsibius dujardini.</title>
        <authorList>
            <person name="Yoshida Y."/>
            <person name="Koutsovoulos G."/>
            <person name="Laetsch D."/>
            <person name="Stevens L."/>
            <person name="Kumar S."/>
            <person name="Horikawa D."/>
            <person name="Ishino K."/>
            <person name="Komine S."/>
            <person name="Tomita M."/>
            <person name="Blaxter M."/>
            <person name="Arakawa K."/>
        </authorList>
    </citation>
    <scope>NUCLEOTIDE SEQUENCE [LARGE SCALE GENOMIC DNA]</scope>
    <source>
        <strain evidence="9">Z151</strain>
    </source>
</reference>
<evidence type="ECO:0000259" key="7">
    <source>
        <dbReference type="PROSITE" id="PS50076"/>
    </source>
</evidence>
<feature type="compositionally biased region" description="Basic residues" evidence="6">
    <location>
        <begin position="17"/>
        <end position="32"/>
    </location>
</feature>
<dbReference type="EMBL" id="MTYJ01000100">
    <property type="protein sequence ID" value="OQV14747.1"/>
    <property type="molecule type" value="Genomic_DNA"/>
</dbReference>
<dbReference type="GO" id="GO:0030544">
    <property type="term" value="F:Hsp70 protein binding"/>
    <property type="evidence" value="ECO:0007669"/>
    <property type="project" value="TreeGrafter"/>
</dbReference>
<feature type="domain" description="J" evidence="7">
    <location>
        <begin position="131"/>
        <end position="196"/>
    </location>
</feature>
<evidence type="ECO:0000256" key="3">
    <source>
        <dbReference type="ARBA" id="ARBA00022824"/>
    </source>
</evidence>
<evidence type="ECO:0000256" key="1">
    <source>
        <dbReference type="ARBA" id="ARBA00004389"/>
    </source>
</evidence>
<organism evidence="8 9">
    <name type="scientific">Hypsibius exemplaris</name>
    <name type="common">Freshwater tardigrade</name>
    <dbReference type="NCBI Taxonomy" id="2072580"/>
    <lineage>
        <taxon>Eukaryota</taxon>
        <taxon>Metazoa</taxon>
        <taxon>Ecdysozoa</taxon>
        <taxon>Tardigrada</taxon>
        <taxon>Eutardigrada</taxon>
        <taxon>Parachela</taxon>
        <taxon>Hypsibioidea</taxon>
        <taxon>Hypsibiidae</taxon>
        <taxon>Hypsibius</taxon>
    </lineage>
</organism>
<evidence type="ECO:0000256" key="4">
    <source>
        <dbReference type="ARBA" id="ARBA00022989"/>
    </source>
</evidence>
<dbReference type="Gene3D" id="1.10.287.110">
    <property type="entry name" value="DnaJ domain"/>
    <property type="match status" value="1"/>
</dbReference>
<feature type="compositionally biased region" description="Basic and acidic residues" evidence="6">
    <location>
        <begin position="62"/>
        <end position="72"/>
    </location>
</feature>
<feature type="region of interest" description="Disordered" evidence="6">
    <location>
        <begin position="1"/>
        <end position="34"/>
    </location>
</feature>
<dbReference type="Pfam" id="PF00226">
    <property type="entry name" value="DnaJ"/>
    <property type="match status" value="1"/>
</dbReference>
<keyword evidence="4" id="KW-1133">Transmembrane helix</keyword>
<dbReference type="InterPro" id="IPR051100">
    <property type="entry name" value="DnaJ_subfamily_B/C"/>
</dbReference>
<keyword evidence="2" id="KW-0812">Transmembrane</keyword>
<dbReference type="PROSITE" id="PS00636">
    <property type="entry name" value="DNAJ_1"/>
    <property type="match status" value="1"/>
</dbReference>
<proteinExistence type="predicted"/>
<dbReference type="CDD" id="cd06257">
    <property type="entry name" value="DnaJ"/>
    <property type="match status" value="1"/>
</dbReference>
<dbReference type="AlphaFoldDB" id="A0A1W0WHT2"/>
<feature type="compositionally biased region" description="Basic and acidic residues" evidence="6">
    <location>
        <begin position="103"/>
        <end position="115"/>
    </location>
</feature>
<gene>
    <name evidence="8" type="ORF">BV898_11118</name>
</gene>
<dbReference type="InterPro" id="IPR018253">
    <property type="entry name" value="DnaJ_domain_CS"/>
</dbReference>
<keyword evidence="9" id="KW-1185">Reference proteome</keyword>
<dbReference type="InterPro" id="IPR001623">
    <property type="entry name" value="DnaJ_domain"/>
</dbReference>
<comment type="caution">
    <text evidence="8">The sequence shown here is derived from an EMBL/GenBank/DDBJ whole genome shotgun (WGS) entry which is preliminary data.</text>
</comment>
<evidence type="ECO:0000313" key="8">
    <source>
        <dbReference type="EMBL" id="OQV14747.1"/>
    </source>
</evidence>
<dbReference type="GO" id="GO:0071218">
    <property type="term" value="P:cellular response to misfolded protein"/>
    <property type="evidence" value="ECO:0007669"/>
    <property type="project" value="TreeGrafter"/>
</dbReference>
<feature type="compositionally biased region" description="Low complexity" evidence="6">
    <location>
        <begin position="73"/>
        <end position="86"/>
    </location>
</feature>
<dbReference type="InterPro" id="IPR015399">
    <property type="entry name" value="DUF1977_DnaJ-like"/>
</dbReference>
<evidence type="ECO:0000313" key="9">
    <source>
        <dbReference type="Proteomes" id="UP000192578"/>
    </source>
</evidence>
<dbReference type="SMART" id="SM00271">
    <property type="entry name" value="DnaJ"/>
    <property type="match status" value="1"/>
</dbReference>
<sequence length="406" mass="46545">MESAAVRAARVKSMEGRKRRKKAIRAAPRKSIRLCANSTAQGLLNEIQKLKNEASQQEPAASDEKENQKERNPSGGRTRSRSPSGTRQRKKANHSSQASPEYTESRPGSDSHKDYSDEQLQAVLRVKKCTTFYQVLFMEKDSFSEVILKKQYRKLALVLHPDKNKAPGSGEAFKIVGKAYAVLSNPQKKSDYDAGGENYETVQHNPHFARQQGRRRYYRSGNFMFFEDEASADDIFNMFFGQGFNRFAEHDEDDGHRHGVHARRGDPNAARHSSGFTLFLQLSPLLLFLGLSLLSSLTYTEPVYNLQQSLKYPHQYLTRNLDVRFYLKDDIHTKLTNKEMLTIETSVEELYLNNLKESCVRERAYKENVMWRGRLYGDHKLVQKGRELETPSCETLSRAYNKLASV</sequence>
<dbReference type="PANTHER" id="PTHR43908:SF3">
    <property type="entry name" value="AT29763P-RELATED"/>
    <property type="match status" value="1"/>
</dbReference>
<comment type="subcellular location">
    <subcellularLocation>
        <location evidence="1">Endoplasmic reticulum membrane</location>
        <topology evidence="1">Single-pass membrane protein</topology>
    </subcellularLocation>
</comment>
<evidence type="ECO:0000256" key="5">
    <source>
        <dbReference type="ARBA" id="ARBA00023136"/>
    </source>
</evidence>
<dbReference type="PANTHER" id="PTHR43908">
    <property type="entry name" value="AT29763P-RELATED"/>
    <property type="match status" value="1"/>
</dbReference>
<protein>
    <submittedName>
        <fullName evidence="8">DnaJ-like protein subfamily B member 12</fullName>
    </submittedName>
</protein>
<keyword evidence="3" id="KW-0256">Endoplasmic reticulum</keyword>
<dbReference type="Proteomes" id="UP000192578">
    <property type="component" value="Unassembled WGS sequence"/>
</dbReference>